<dbReference type="InterPro" id="IPR050921">
    <property type="entry name" value="T4SS_GSP_E_ATPase"/>
</dbReference>
<feature type="domain" description="Bacterial type II secretion system protein E" evidence="2">
    <location>
        <begin position="12"/>
        <end position="279"/>
    </location>
</feature>
<protein>
    <submittedName>
        <fullName evidence="3">Twitching motility protein</fullName>
    </submittedName>
</protein>
<organism evidence="3 4">
    <name type="scientific">Candidatus Giovannonibacteria bacterium GW2011_GWF2_42_19</name>
    <dbReference type="NCBI Taxonomy" id="1618659"/>
    <lineage>
        <taxon>Bacteria</taxon>
        <taxon>Candidatus Giovannoniibacteriota</taxon>
    </lineage>
</organism>
<dbReference type="STRING" id="1618659.UV11_C0015G0015"/>
<dbReference type="Proteomes" id="UP000034036">
    <property type="component" value="Unassembled WGS sequence"/>
</dbReference>
<dbReference type="PANTHER" id="PTHR30486">
    <property type="entry name" value="TWITCHING MOTILITY PROTEIN PILT"/>
    <property type="match status" value="1"/>
</dbReference>
<dbReference type="Pfam" id="PF00437">
    <property type="entry name" value="T2SSE"/>
    <property type="match status" value="1"/>
</dbReference>
<name>A0A0G1CCZ3_9BACT</name>
<dbReference type="PATRIC" id="fig|1618659.3.peg.594"/>
<dbReference type="InterPro" id="IPR027417">
    <property type="entry name" value="P-loop_NTPase"/>
</dbReference>
<gene>
    <name evidence="3" type="ORF">UV11_C0015G0015</name>
</gene>
<dbReference type="CDD" id="cd01131">
    <property type="entry name" value="PilT"/>
    <property type="match status" value="1"/>
</dbReference>
<dbReference type="GO" id="GO:0016887">
    <property type="term" value="F:ATP hydrolysis activity"/>
    <property type="evidence" value="ECO:0007669"/>
    <property type="project" value="InterPro"/>
</dbReference>
<dbReference type="GO" id="GO:0005524">
    <property type="term" value="F:ATP binding"/>
    <property type="evidence" value="ECO:0007669"/>
    <property type="project" value="InterPro"/>
</dbReference>
<sequence length="357" mass="40178">MQKNYSDELKDLFMTVAREQASDLHINAGRYPTLRIAGELIPLTKKPVLTPADAEGLVFGMLSEDDRKKLIEEKELDFSYNFENKVRFRVNAYRERGFYAAALRLVPVSIKTLDELNLPEILREFTRKEQGFFLVVGPTGHGKTTTLVSMLNIINKERSEHIITIEDPIEYMFTPDKCIIDQREVGPDTFSFHKALRSMFREDVNVGMIGEMRDHETMSAAVTAAETGHLVFSSLHTNNAAQTIDRIIDSFPGNQQAQIRSQLSSTLLGIFSLRLIPSLSGGLIPAYELLIANTAVRNVIRENKTHELDLIIETHTDIGMTSLNQTLGDLVRSGKITLESAMAFSLNTKELEVYLGR</sequence>
<dbReference type="NCBIfam" id="TIGR01420">
    <property type="entry name" value="pilT_fam"/>
    <property type="match status" value="1"/>
</dbReference>
<dbReference type="InterPro" id="IPR006321">
    <property type="entry name" value="PilT/PilU"/>
</dbReference>
<evidence type="ECO:0000259" key="2">
    <source>
        <dbReference type="Pfam" id="PF00437"/>
    </source>
</evidence>
<dbReference type="SUPFAM" id="SSF52540">
    <property type="entry name" value="P-loop containing nucleoside triphosphate hydrolases"/>
    <property type="match status" value="1"/>
</dbReference>
<dbReference type="EMBL" id="LCDF01000015">
    <property type="protein sequence ID" value="KKS47508.1"/>
    <property type="molecule type" value="Genomic_DNA"/>
</dbReference>
<dbReference type="InterPro" id="IPR001482">
    <property type="entry name" value="T2SS/T4SS_dom"/>
</dbReference>
<comment type="caution">
    <text evidence="3">The sequence shown here is derived from an EMBL/GenBank/DDBJ whole genome shotgun (WGS) entry which is preliminary data.</text>
</comment>
<dbReference type="PANTHER" id="PTHR30486:SF16">
    <property type="entry name" value="TWITCHING MOTILITY PROTEIN PILT"/>
    <property type="match status" value="1"/>
</dbReference>
<evidence type="ECO:0000313" key="3">
    <source>
        <dbReference type="EMBL" id="KKS47508.1"/>
    </source>
</evidence>
<dbReference type="Gene3D" id="3.40.50.300">
    <property type="entry name" value="P-loop containing nucleotide triphosphate hydrolases"/>
    <property type="match status" value="1"/>
</dbReference>
<proteinExistence type="inferred from homology"/>
<comment type="similarity">
    <text evidence="1">Belongs to the GSP E family.</text>
</comment>
<dbReference type="AlphaFoldDB" id="A0A0G1CCZ3"/>
<evidence type="ECO:0000313" key="4">
    <source>
        <dbReference type="Proteomes" id="UP000034036"/>
    </source>
</evidence>
<reference evidence="3 4" key="1">
    <citation type="journal article" date="2015" name="Nature">
        <title>rRNA introns, odd ribosomes, and small enigmatic genomes across a large radiation of phyla.</title>
        <authorList>
            <person name="Brown C.T."/>
            <person name="Hug L.A."/>
            <person name="Thomas B.C."/>
            <person name="Sharon I."/>
            <person name="Castelle C.J."/>
            <person name="Singh A."/>
            <person name="Wilkins M.J."/>
            <person name="Williams K.H."/>
            <person name="Banfield J.F."/>
        </authorList>
    </citation>
    <scope>NUCLEOTIDE SEQUENCE [LARGE SCALE GENOMIC DNA]</scope>
</reference>
<evidence type="ECO:0000256" key="1">
    <source>
        <dbReference type="ARBA" id="ARBA00006611"/>
    </source>
</evidence>
<accession>A0A0G1CCZ3</accession>
<dbReference type="Gene3D" id="3.30.450.90">
    <property type="match status" value="1"/>
</dbReference>